<dbReference type="Pfam" id="PF00808">
    <property type="entry name" value="CBFD_NFYB_HMF"/>
    <property type="match status" value="1"/>
</dbReference>
<comment type="caution">
    <text evidence="5">The sequence shown here is derived from an EMBL/GenBank/DDBJ whole genome shotgun (WGS) entry which is preliminary data.</text>
</comment>
<evidence type="ECO:0000313" key="6">
    <source>
        <dbReference type="Proteomes" id="UP000294530"/>
    </source>
</evidence>
<evidence type="ECO:0000256" key="2">
    <source>
        <dbReference type="ARBA" id="ARBA00023242"/>
    </source>
</evidence>
<dbReference type="SUPFAM" id="SSF47113">
    <property type="entry name" value="Histone-fold"/>
    <property type="match status" value="1"/>
</dbReference>
<evidence type="ECO:0000259" key="4">
    <source>
        <dbReference type="Pfam" id="PF00808"/>
    </source>
</evidence>
<dbReference type="PANTHER" id="PTHR46172">
    <property type="entry name" value="DNA POLYMERASE EPSILON SUBUNIT 3"/>
    <property type="match status" value="1"/>
</dbReference>
<dbReference type="CDD" id="cd22928">
    <property type="entry name" value="HFD_POLE3_DPB4"/>
    <property type="match status" value="1"/>
</dbReference>
<keyword evidence="6" id="KW-1185">Reference proteome</keyword>
<keyword evidence="2" id="KW-0539">Nucleus</keyword>
<dbReference type="EMBL" id="SHOA02000001">
    <property type="protein sequence ID" value="TDH73409.1"/>
    <property type="molecule type" value="Genomic_DNA"/>
</dbReference>
<evidence type="ECO:0000313" key="5">
    <source>
        <dbReference type="EMBL" id="TDH73409.1"/>
    </source>
</evidence>
<feature type="region of interest" description="Disordered" evidence="3">
    <location>
        <begin position="103"/>
        <end position="180"/>
    </location>
</feature>
<dbReference type="GO" id="GO:0006272">
    <property type="term" value="P:leading strand elongation"/>
    <property type="evidence" value="ECO:0007669"/>
    <property type="project" value="TreeGrafter"/>
</dbReference>
<reference evidence="5 6" key="1">
    <citation type="journal article" date="2021" name="Genome Biol.">
        <title>AFLAP: assembly-free linkage analysis pipeline using k-mers from genome sequencing data.</title>
        <authorList>
            <person name="Fletcher K."/>
            <person name="Zhang L."/>
            <person name="Gil J."/>
            <person name="Han R."/>
            <person name="Cavanaugh K."/>
            <person name="Michelmore R."/>
        </authorList>
    </citation>
    <scope>NUCLEOTIDE SEQUENCE [LARGE SCALE GENOMIC DNA]</scope>
    <source>
        <strain evidence="5 6">SF5</strain>
    </source>
</reference>
<dbReference type="InterPro" id="IPR009072">
    <property type="entry name" value="Histone-fold"/>
</dbReference>
<dbReference type="GO" id="GO:0031490">
    <property type="term" value="F:chromatin DNA binding"/>
    <property type="evidence" value="ECO:0007669"/>
    <property type="project" value="TreeGrafter"/>
</dbReference>
<dbReference type="GO" id="GO:0031507">
    <property type="term" value="P:heterochromatin formation"/>
    <property type="evidence" value="ECO:0007669"/>
    <property type="project" value="TreeGrafter"/>
</dbReference>
<dbReference type="OrthoDB" id="386949at2759"/>
<organism evidence="5 6">
    <name type="scientific">Bremia lactucae</name>
    <name type="common">Lettuce downy mildew</name>
    <dbReference type="NCBI Taxonomy" id="4779"/>
    <lineage>
        <taxon>Eukaryota</taxon>
        <taxon>Sar</taxon>
        <taxon>Stramenopiles</taxon>
        <taxon>Oomycota</taxon>
        <taxon>Peronosporomycetes</taxon>
        <taxon>Peronosporales</taxon>
        <taxon>Peronosporaceae</taxon>
        <taxon>Bremia</taxon>
    </lineage>
</organism>
<sequence>MDHEHAASLTARAVKKVLPESAILTKDARQTLNSATSVFTLYLASLAHETAVVNKRSTITLKDVLQTLRDVDFEHFIEPIESCLQGRFGWIDKIDAVAASETKVAANRSKTQKANAQKDEGGETSNEIVVQIDKVALEEDDENGKMSVDEPSDATENNDNDSEDATEEEQPSDVMEVAAK</sequence>
<dbReference type="KEGG" id="blac:94347554"/>
<evidence type="ECO:0000256" key="1">
    <source>
        <dbReference type="ARBA" id="ARBA00004123"/>
    </source>
</evidence>
<dbReference type="RefSeq" id="XP_067822907.1">
    <property type="nucleotide sequence ID" value="XM_067961883.1"/>
</dbReference>
<dbReference type="InterPro" id="IPR003958">
    <property type="entry name" value="CBFA_NFYB_domain"/>
</dbReference>
<feature type="domain" description="Transcription factor CBF/NF-Y/archaeal histone" evidence="4">
    <location>
        <begin position="13"/>
        <end position="67"/>
    </location>
</feature>
<feature type="compositionally biased region" description="Acidic residues" evidence="3">
    <location>
        <begin position="150"/>
        <end position="171"/>
    </location>
</feature>
<protein>
    <recommendedName>
        <fullName evidence="4">Transcription factor CBF/NF-Y/archaeal histone domain-containing protein</fullName>
    </recommendedName>
</protein>
<dbReference type="GO" id="GO:0008623">
    <property type="term" value="C:CHRAC"/>
    <property type="evidence" value="ECO:0007669"/>
    <property type="project" value="TreeGrafter"/>
</dbReference>
<comment type="subcellular location">
    <subcellularLocation>
        <location evidence="1">Nucleus</location>
    </subcellularLocation>
</comment>
<dbReference type="GeneID" id="94347554"/>
<dbReference type="Proteomes" id="UP000294530">
    <property type="component" value="Unassembled WGS sequence"/>
</dbReference>
<dbReference type="AlphaFoldDB" id="A0A976IKC5"/>
<dbReference type="GO" id="GO:0008622">
    <property type="term" value="C:epsilon DNA polymerase complex"/>
    <property type="evidence" value="ECO:0007669"/>
    <property type="project" value="TreeGrafter"/>
</dbReference>
<dbReference type="Gene3D" id="1.10.20.10">
    <property type="entry name" value="Histone, subunit A"/>
    <property type="match status" value="1"/>
</dbReference>
<dbReference type="GO" id="GO:0006974">
    <property type="term" value="P:DNA damage response"/>
    <property type="evidence" value="ECO:0007669"/>
    <property type="project" value="TreeGrafter"/>
</dbReference>
<dbReference type="GO" id="GO:0046982">
    <property type="term" value="F:protein heterodimerization activity"/>
    <property type="evidence" value="ECO:0007669"/>
    <property type="project" value="InterPro"/>
</dbReference>
<evidence type="ECO:0000256" key="3">
    <source>
        <dbReference type="SAM" id="MobiDB-lite"/>
    </source>
</evidence>
<name>A0A976IKC5_BRELC</name>
<proteinExistence type="predicted"/>
<dbReference type="InterPro" id="IPR051377">
    <property type="entry name" value="DNA_Pol-Epsilon_Subunit"/>
</dbReference>
<gene>
    <name evidence="5" type="ORF">CCR75_003790</name>
</gene>
<accession>A0A976IKC5</accession>
<dbReference type="PANTHER" id="PTHR46172:SF1">
    <property type="entry name" value="DNA POLYMERASE EPSILON SUBUNIT 3"/>
    <property type="match status" value="1"/>
</dbReference>